<gene>
    <name evidence="3" type="ORF">EKH80_07905</name>
</gene>
<dbReference type="InterPro" id="IPR049492">
    <property type="entry name" value="BD-FAE-like_dom"/>
</dbReference>
<feature type="domain" description="BD-FAE-like" evidence="2">
    <location>
        <begin position="62"/>
        <end position="251"/>
    </location>
</feature>
<organism evidence="3 4">
    <name type="scientific">Dyella choica</name>
    <dbReference type="NCBI Taxonomy" id="1927959"/>
    <lineage>
        <taxon>Bacteria</taxon>
        <taxon>Pseudomonadati</taxon>
        <taxon>Pseudomonadota</taxon>
        <taxon>Gammaproteobacteria</taxon>
        <taxon>Lysobacterales</taxon>
        <taxon>Rhodanobacteraceae</taxon>
        <taxon>Dyella</taxon>
    </lineage>
</organism>
<dbReference type="PANTHER" id="PTHR48081:SF9">
    <property type="entry name" value="CARBOXYLESTERASE"/>
    <property type="match status" value="1"/>
</dbReference>
<proteinExistence type="predicted"/>
<evidence type="ECO:0000259" key="2">
    <source>
        <dbReference type="Pfam" id="PF20434"/>
    </source>
</evidence>
<dbReference type="PROSITE" id="PS51257">
    <property type="entry name" value="PROKAR_LIPOPROTEIN"/>
    <property type="match status" value="1"/>
</dbReference>
<accession>A0A432M6W0</accession>
<dbReference type="SUPFAM" id="SSF53474">
    <property type="entry name" value="alpha/beta-Hydrolases"/>
    <property type="match status" value="1"/>
</dbReference>
<protein>
    <submittedName>
        <fullName evidence="3">Alpha/beta hydrolase</fullName>
    </submittedName>
</protein>
<name>A0A432M6W0_9GAMM</name>
<comment type="caution">
    <text evidence="3">The sequence shown here is derived from an EMBL/GenBank/DDBJ whole genome shotgun (WGS) entry which is preliminary data.</text>
</comment>
<keyword evidence="4" id="KW-1185">Reference proteome</keyword>
<dbReference type="AlphaFoldDB" id="A0A432M6W0"/>
<dbReference type="InterPro" id="IPR029058">
    <property type="entry name" value="AB_hydrolase_fold"/>
</dbReference>
<dbReference type="Pfam" id="PF20434">
    <property type="entry name" value="BD-FAE"/>
    <property type="match status" value="1"/>
</dbReference>
<keyword evidence="1 3" id="KW-0378">Hydrolase</keyword>
<sequence>MTHSPRRRWLSHALRCTVLLSVALLFGGCEGTLFAGLNATDRHTGITTQRGIVFDPAHGLKLDIYRPSTATQGPIVVFFYGGSWVRGERAWYRFVGTALASHGVTVVIPDYRKYPQVKMDGFMQDAARAVAWTYHHAGTLGGEPDDLFVMGHSAGGQIGALLATDASWLAPYDLRPSQLAGFIGLAGCYDFIPIPASEQDMLGMFGRDAASQARAQPVRFVHGAEPPMLLLQGSADREVEPTNALSLAHALAAQGEDVTLRMYPGTGHNALVFALSRPFRADAPTLEDVLHFIQVHPAAAREQGHTLPENAAKE</sequence>
<dbReference type="Proteomes" id="UP000274358">
    <property type="component" value="Unassembled WGS sequence"/>
</dbReference>
<dbReference type="OrthoDB" id="9771666at2"/>
<dbReference type="PANTHER" id="PTHR48081">
    <property type="entry name" value="AB HYDROLASE SUPERFAMILY PROTEIN C4A8.06C"/>
    <property type="match status" value="1"/>
</dbReference>
<reference evidence="3 4" key="1">
    <citation type="submission" date="2018-12" db="EMBL/GenBank/DDBJ databases">
        <title>Dyella dinghuensis sp. nov. DHOA06 and Dyella choica sp. nov. 4M-K27, isolated from forest soil.</title>
        <authorList>
            <person name="Qiu L.-H."/>
            <person name="Gao Z.-H."/>
        </authorList>
    </citation>
    <scope>NUCLEOTIDE SEQUENCE [LARGE SCALE GENOMIC DNA]</scope>
    <source>
        <strain evidence="3 4">4M-K27</strain>
    </source>
</reference>
<evidence type="ECO:0000313" key="4">
    <source>
        <dbReference type="Proteomes" id="UP000274358"/>
    </source>
</evidence>
<dbReference type="Gene3D" id="3.40.50.1820">
    <property type="entry name" value="alpha/beta hydrolase"/>
    <property type="match status" value="1"/>
</dbReference>
<dbReference type="EMBL" id="RYYV01000005">
    <property type="protein sequence ID" value="RUL76643.1"/>
    <property type="molecule type" value="Genomic_DNA"/>
</dbReference>
<evidence type="ECO:0000313" key="3">
    <source>
        <dbReference type="EMBL" id="RUL76643.1"/>
    </source>
</evidence>
<evidence type="ECO:0000256" key="1">
    <source>
        <dbReference type="ARBA" id="ARBA00022801"/>
    </source>
</evidence>
<dbReference type="InterPro" id="IPR050300">
    <property type="entry name" value="GDXG_lipolytic_enzyme"/>
</dbReference>
<dbReference type="RefSeq" id="WP_126684203.1">
    <property type="nucleotide sequence ID" value="NZ_RYYV01000005.1"/>
</dbReference>
<dbReference type="GO" id="GO:0016787">
    <property type="term" value="F:hydrolase activity"/>
    <property type="evidence" value="ECO:0007669"/>
    <property type="project" value="UniProtKB-KW"/>
</dbReference>